<gene>
    <name evidence="5" type="ORF">CALCODRAFT_497768</name>
</gene>
<dbReference type="OrthoDB" id="4977at2759"/>
<dbReference type="EMBL" id="KV423982">
    <property type="protein sequence ID" value="KZT56190.1"/>
    <property type="molecule type" value="Genomic_DNA"/>
</dbReference>
<dbReference type="GO" id="GO:0005737">
    <property type="term" value="C:cytoplasm"/>
    <property type="evidence" value="ECO:0007669"/>
    <property type="project" value="UniProtKB-SubCell"/>
</dbReference>
<dbReference type="InterPro" id="IPR028133">
    <property type="entry name" value="Dynamitin"/>
</dbReference>
<dbReference type="InParanoid" id="A0A165F4V0"/>
<dbReference type="PANTHER" id="PTHR15346">
    <property type="entry name" value="DYNACTIN SUBUNIT"/>
    <property type="match status" value="1"/>
</dbReference>
<dbReference type="GO" id="GO:0007017">
    <property type="term" value="P:microtubule-based process"/>
    <property type="evidence" value="ECO:0007669"/>
    <property type="project" value="InterPro"/>
</dbReference>
<feature type="compositionally biased region" description="Basic and acidic residues" evidence="4">
    <location>
        <begin position="44"/>
        <end position="59"/>
    </location>
</feature>
<dbReference type="GO" id="GO:0005869">
    <property type="term" value="C:dynactin complex"/>
    <property type="evidence" value="ECO:0007669"/>
    <property type="project" value="InterPro"/>
</dbReference>
<dbReference type="Proteomes" id="UP000076842">
    <property type="component" value="Unassembled WGS sequence"/>
</dbReference>
<evidence type="ECO:0000313" key="5">
    <source>
        <dbReference type="EMBL" id="KZT56190.1"/>
    </source>
</evidence>
<feature type="compositionally biased region" description="Acidic residues" evidence="4">
    <location>
        <begin position="186"/>
        <end position="199"/>
    </location>
</feature>
<evidence type="ECO:0000313" key="6">
    <source>
        <dbReference type="Proteomes" id="UP000076842"/>
    </source>
</evidence>
<evidence type="ECO:0000256" key="2">
    <source>
        <dbReference type="ARBA" id="ARBA00022490"/>
    </source>
</evidence>
<keyword evidence="3" id="KW-0175">Coiled coil</keyword>
<protein>
    <recommendedName>
        <fullName evidence="7">Dynamitin-domain-containing protein</fullName>
    </recommendedName>
</protein>
<evidence type="ECO:0000256" key="3">
    <source>
        <dbReference type="SAM" id="Coils"/>
    </source>
</evidence>
<feature type="region of interest" description="Disordered" evidence="4">
    <location>
        <begin position="319"/>
        <end position="342"/>
    </location>
</feature>
<name>A0A165F4V0_9BASI</name>
<evidence type="ECO:0000256" key="4">
    <source>
        <dbReference type="SAM" id="MobiDB-lite"/>
    </source>
</evidence>
<accession>A0A165F4V0</accession>
<keyword evidence="2" id="KW-0963">Cytoplasm</keyword>
<dbReference type="AlphaFoldDB" id="A0A165F4V0"/>
<sequence>MSQKYVGLPDIDASQDVYETLSPPDSPILKDEDDLDEAHIRALRLQREQEKEAEREARRAGGRLGGGDAGRKVPLEELEEIDWHAGVSVDEGKRKWRKLERKGVKKADIAATFVLDETPLQRFARLQQELAELEDHVAQQKVSQGKARLENGTGIGDPEGEAGMMHSLLELRERLGKLEGGGQLQEVEEGDEEQVEEEDIKAPKANGNGNAHPEEDDRRASTSSESHAGIVALDRRLAQIEALLGSNSISSADPHPAPLVSTLTKLSTQIGLLTQPRHLDGLSRRLKTLLSDLERYDQHVHSQPAASNANANANAGWSTAAAGAAGRSRQPTGPDDRPQQSTQQLMHLLSRLDPLLPTIPPLLLRLRSLSALHASAATFAGRLREAEEREKAMEAGLEELEAAVEGLERGEVENRVQVEGNVRVLEERVAGVMGRLELLERGLGQ</sequence>
<proteinExistence type="predicted"/>
<feature type="region of interest" description="Disordered" evidence="4">
    <location>
        <begin position="179"/>
        <end position="226"/>
    </location>
</feature>
<comment type="subcellular location">
    <subcellularLocation>
        <location evidence="1">Cytoplasm</location>
    </subcellularLocation>
</comment>
<evidence type="ECO:0008006" key="7">
    <source>
        <dbReference type="Google" id="ProtNLM"/>
    </source>
</evidence>
<reference evidence="5 6" key="1">
    <citation type="journal article" date="2016" name="Mol. Biol. Evol.">
        <title>Comparative Genomics of Early-Diverging Mushroom-Forming Fungi Provides Insights into the Origins of Lignocellulose Decay Capabilities.</title>
        <authorList>
            <person name="Nagy L.G."/>
            <person name="Riley R."/>
            <person name="Tritt A."/>
            <person name="Adam C."/>
            <person name="Daum C."/>
            <person name="Floudas D."/>
            <person name="Sun H."/>
            <person name="Yadav J.S."/>
            <person name="Pangilinan J."/>
            <person name="Larsson K.H."/>
            <person name="Matsuura K."/>
            <person name="Barry K."/>
            <person name="Labutti K."/>
            <person name="Kuo R."/>
            <person name="Ohm R.A."/>
            <person name="Bhattacharya S.S."/>
            <person name="Shirouzu T."/>
            <person name="Yoshinaga Y."/>
            <person name="Martin F.M."/>
            <person name="Grigoriev I.V."/>
            <person name="Hibbett D.S."/>
        </authorList>
    </citation>
    <scope>NUCLEOTIDE SEQUENCE [LARGE SCALE GENOMIC DNA]</scope>
    <source>
        <strain evidence="5 6">HHB12733</strain>
    </source>
</reference>
<keyword evidence="6" id="KW-1185">Reference proteome</keyword>
<evidence type="ECO:0000256" key="1">
    <source>
        <dbReference type="ARBA" id="ARBA00004496"/>
    </source>
</evidence>
<feature type="region of interest" description="Disordered" evidence="4">
    <location>
        <begin position="44"/>
        <end position="71"/>
    </location>
</feature>
<organism evidence="5 6">
    <name type="scientific">Calocera cornea HHB12733</name>
    <dbReference type="NCBI Taxonomy" id="1353952"/>
    <lineage>
        <taxon>Eukaryota</taxon>
        <taxon>Fungi</taxon>
        <taxon>Dikarya</taxon>
        <taxon>Basidiomycota</taxon>
        <taxon>Agaricomycotina</taxon>
        <taxon>Dacrymycetes</taxon>
        <taxon>Dacrymycetales</taxon>
        <taxon>Dacrymycetaceae</taxon>
        <taxon>Calocera</taxon>
    </lineage>
</organism>
<feature type="region of interest" description="Disordered" evidence="4">
    <location>
        <begin position="140"/>
        <end position="162"/>
    </location>
</feature>
<feature type="coiled-coil region" evidence="3">
    <location>
        <begin position="383"/>
        <end position="410"/>
    </location>
</feature>
<dbReference type="Pfam" id="PF04912">
    <property type="entry name" value="Dynamitin"/>
    <property type="match status" value="1"/>
</dbReference>
<dbReference type="STRING" id="1353952.A0A165F4V0"/>